<dbReference type="Pfam" id="PF01557">
    <property type="entry name" value="FAA_hydrolase"/>
    <property type="match status" value="1"/>
</dbReference>
<comment type="caution">
    <text evidence="3">The sequence shown here is derived from an EMBL/GenBank/DDBJ whole genome shotgun (WGS) entry which is preliminary data.</text>
</comment>
<evidence type="ECO:0000313" key="3">
    <source>
        <dbReference type="EMBL" id="HEF65678.1"/>
    </source>
</evidence>
<keyword evidence="1" id="KW-0456">Lyase</keyword>
<gene>
    <name evidence="3" type="ORF">ENP47_08790</name>
</gene>
<sequence>MLSEPEKKLLDAIVSARRERRPLTPLAESLGVDLAGAYRVQAASFAGQELIGYKLGLVSPAKQRQMGLSSPIYGRVTRGMLREGTVSLGEFVQPRIEPELAVVLRDPVAPDASPGAVMLAVGAVFLGIDLLDSVWEGYRFTAPDVVADNASGGAFFLGDRALPWPTEGELTLALDGELVATGPIAALEPIAEHIAWLASAVGGLEPGQVIYLGSPAAAVPAKPGLLELRGPCGAVLLARLEA</sequence>
<reference evidence="3" key="1">
    <citation type="journal article" date="2020" name="mSystems">
        <title>Genome- and Community-Level Interaction Insights into Carbon Utilization and Element Cycling Functions of Hydrothermarchaeota in Hydrothermal Sediment.</title>
        <authorList>
            <person name="Zhou Z."/>
            <person name="Liu Y."/>
            <person name="Xu W."/>
            <person name="Pan J."/>
            <person name="Luo Z.H."/>
            <person name="Li M."/>
        </authorList>
    </citation>
    <scope>NUCLEOTIDE SEQUENCE [LARGE SCALE GENOMIC DNA]</scope>
    <source>
        <strain evidence="3">SpSt-222</strain>
    </source>
</reference>
<dbReference type="PANTHER" id="PTHR30143">
    <property type="entry name" value="ACID HYDRATASE"/>
    <property type="match status" value="1"/>
</dbReference>
<accession>A0A7C1K4L7</accession>
<dbReference type="GO" id="GO:0008684">
    <property type="term" value="F:2-oxopent-4-enoate hydratase activity"/>
    <property type="evidence" value="ECO:0007669"/>
    <property type="project" value="TreeGrafter"/>
</dbReference>
<dbReference type="EMBL" id="DSJL01000011">
    <property type="protein sequence ID" value="HEF65678.1"/>
    <property type="molecule type" value="Genomic_DNA"/>
</dbReference>
<dbReference type="AlphaFoldDB" id="A0A7C1K4L7"/>
<evidence type="ECO:0000256" key="1">
    <source>
        <dbReference type="ARBA" id="ARBA00023239"/>
    </source>
</evidence>
<dbReference type="InterPro" id="IPR050772">
    <property type="entry name" value="Hydratase-Decarb/MhpD_sf"/>
</dbReference>
<evidence type="ECO:0000259" key="2">
    <source>
        <dbReference type="Pfam" id="PF01557"/>
    </source>
</evidence>
<name>A0A7C1K4L7_THERO</name>
<dbReference type="Gene3D" id="3.90.850.10">
    <property type="entry name" value="Fumarylacetoacetase-like, C-terminal domain"/>
    <property type="match status" value="1"/>
</dbReference>
<protein>
    <submittedName>
        <fullName evidence="3">4-oxalocrotonate decarboxylase</fullName>
    </submittedName>
</protein>
<dbReference type="SUPFAM" id="SSF56529">
    <property type="entry name" value="FAH"/>
    <property type="match status" value="1"/>
</dbReference>
<dbReference type="PANTHER" id="PTHR30143:SF0">
    <property type="entry name" value="2-KETO-4-PENTENOATE HYDRATASE"/>
    <property type="match status" value="1"/>
</dbReference>
<organism evidence="3">
    <name type="scientific">Thermomicrobium roseum</name>
    <dbReference type="NCBI Taxonomy" id="500"/>
    <lineage>
        <taxon>Bacteria</taxon>
        <taxon>Pseudomonadati</taxon>
        <taxon>Thermomicrobiota</taxon>
        <taxon>Thermomicrobia</taxon>
        <taxon>Thermomicrobiales</taxon>
        <taxon>Thermomicrobiaceae</taxon>
        <taxon>Thermomicrobium</taxon>
    </lineage>
</organism>
<dbReference type="GO" id="GO:0005737">
    <property type="term" value="C:cytoplasm"/>
    <property type="evidence" value="ECO:0007669"/>
    <property type="project" value="TreeGrafter"/>
</dbReference>
<proteinExistence type="predicted"/>
<feature type="domain" description="Fumarylacetoacetase-like C-terminal" evidence="2">
    <location>
        <begin position="88"/>
        <end position="218"/>
    </location>
</feature>
<dbReference type="InterPro" id="IPR036663">
    <property type="entry name" value="Fumarylacetoacetase_C_sf"/>
</dbReference>
<dbReference type="InterPro" id="IPR011234">
    <property type="entry name" value="Fumarylacetoacetase-like_C"/>
</dbReference>